<evidence type="ECO:0000313" key="6">
    <source>
        <dbReference type="Proteomes" id="UP001566132"/>
    </source>
</evidence>
<feature type="repeat" description="ANK" evidence="3">
    <location>
        <begin position="1983"/>
        <end position="2015"/>
    </location>
</feature>
<keyword evidence="2 3" id="KW-0040">ANK repeat</keyword>
<keyword evidence="6" id="KW-1185">Reference proteome</keyword>
<dbReference type="PANTHER" id="PTHR24171:SF9">
    <property type="entry name" value="ANKYRIN REPEAT DOMAIN-CONTAINING PROTEIN 39"/>
    <property type="match status" value="1"/>
</dbReference>
<dbReference type="SUPFAM" id="SSF48403">
    <property type="entry name" value="Ankyrin repeat"/>
    <property type="match status" value="2"/>
</dbReference>
<dbReference type="Gene3D" id="1.25.40.20">
    <property type="entry name" value="Ankyrin repeat-containing domain"/>
    <property type="match status" value="3"/>
</dbReference>
<feature type="coiled-coil region" evidence="4">
    <location>
        <begin position="736"/>
        <end position="763"/>
    </location>
</feature>
<keyword evidence="4" id="KW-0175">Coiled coil</keyword>
<dbReference type="SMART" id="SM00248">
    <property type="entry name" value="ANK"/>
    <property type="match status" value="14"/>
</dbReference>
<dbReference type="PRINTS" id="PR01415">
    <property type="entry name" value="ANKYRIN"/>
</dbReference>
<accession>A0ABD1EE11</accession>
<dbReference type="Gene3D" id="3.40.50.300">
    <property type="entry name" value="P-loop containing nucleotide triphosphate hydrolases"/>
    <property type="match status" value="1"/>
</dbReference>
<comment type="caution">
    <text evidence="5">The sequence shown here is derived from an EMBL/GenBank/DDBJ whole genome shotgun (WGS) entry which is preliminary data.</text>
</comment>
<feature type="repeat" description="ANK" evidence="3">
    <location>
        <begin position="1620"/>
        <end position="1652"/>
    </location>
</feature>
<evidence type="ECO:0000313" key="5">
    <source>
        <dbReference type="EMBL" id="KAL1492870.1"/>
    </source>
</evidence>
<dbReference type="PROSITE" id="PS50297">
    <property type="entry name" value="ANK_REP_REGION"/>
    <property type="match status" value="10"/>
</dbReference>
<organism evidence="5 6">
    <name type="scientific">Hypothenemus hampei</name>
    <name type="common">Coffee berry borer</name>
    <dbReference type="NCBI Taxonomy" id="57062"/>
    <lineage>
        <taxon>Eukaryota</taxon>
        <taxon>Metazoa</taxon>
        <taxon>Ecdysozoa</taxon>
        <taxon>Arthropoda</taxon>
        <taxon>Hexapoda</taxon>
        <taxon>Insecta</taxon>
        <taxon>Pterygota</taxon>
        <taxon>Neoptera</taxon>
        <taxon>Endopterygota</taxon>
        <taxon>Coleoptera</taxon>
        <taxon>Polyphaga</taxon>
        <taxon>Cucujiformia</taxon>
        <taxon>Curculionidae</taxon>
        <taxon>Scolytinae</taxon>
        <taxon>Hypothenemus</taxon>
    </lineage>
</organism>
<dbReference type="InterPro" id="IPR027417">
    <property type="entry name" value="P-loop_NTPase"/>
</dbReference>
<dbReference type="PROSITE" id="PS50088">
    <property type="entry name" value="ANK_REPEAT"/>
    <property type="match status" value="10"/>
</dbReference>
<evidence type="ECO:0000256" key="3">
    <source>
        <dbReference type="PROSITE-ProRule" id="PRU00023"/>
    </source>
</evidence>
<protein>
    <submittedName>
        <fullName evidence="5">Uncharacterized protein</fullName>
    </submittedName>
</protein>
<feature type="repeat" description="ANK" evidence="3">
    <location>
        <begin position="1752"/>
        <end position="1784"/>
    </location>
</feature>
<dbReference type="Pfam" id="PF12796">
    <property type="entry name" value="Ank_2"/>
    <property type="match status" value="3"/>
</dbReference>
<gene>
    <name evidence="5" type="ORF">ABEB36_011047</name>
</gene>
<dbReference type="PANTHER" id="PTHR24171">
    <property type="entry name" value="ANKYRIN REPEAT DOMAIN-CONTAINING PROTEIN 39-RELATED"/>
    <property type="match status" value="1"/>
</dbReference>
<dbReference type="Proteomes" id="UP001566132">
    <property type="component" value="Unassembled WGS sequence"/>
</dbReference>
<feature type="repeat" description="ANK" evidence="3">
    <location>
        <begin position="1884"/>
        <end position="1916"/>
    </location>
</feature>
<proteinExistence type="predicted"/>
<feature type="repeat" description="ANK" evidence="3">
    <location>
        <begin position="1587"/>
        <end position="1619"/>
    </location>
</feature>
<dbReference type="InterPro" id="IPR002110">
    <property type="entry name" value="Ankyrin_rpt"/>
</dbReference>
<feature type="repeat" description="ANK" evidence="3">
    <location>
        <begin position="1851"/>
        <end position="1883"/>
    </location>
</feature>
<feature type="repeat" description="ANK" evidence="3">
    <location>
        <begin position="1917"/>
        <end position="1949"/>
    </location>
</feature>
<sequence>MSSDLGREKIEDTNKLATKLTENSERHILFTNIAGKNIFRILKNHNKEVADIPESMMQKQTNLEEAQQLNGIEQDIQQSSAKLSSIKLFPRKRKASFHNYAENNLKSESPESRLTDLKKETYHKGGLVHSLHGNIYQLKLQMLFLKRALDKGYEFNLGTEVEDAEKFDDVVFKYKSKDNSRKDEIRFVQVKHKQDESKRITAHDLLTDKDDDFSLQKYFISYSKIKKKHGFNNSELKDFILYTNIKFDSADLEKAEIKIEEMEANDDILDTKSDKSAVLTRLIIQKEHKLYEKLRETSDSYLLAKKLVQHISDGKPLQLSTDIFKLYHVALCGTVFQIQETKVQNKKGNFVPKKYVKFRDDFLNGNNLTEDVRNFRNVFQLVSKKQNDAFWQELNGKELRVTSNFGQIFKLERNPIISEPEILAEKIAEIINNAKQKTINIHRKTGVIKENIDKLAGHILVQDEEDLMRFRKLFFDNENMLPGNLEKFKDALNEAFEMKGIDFTVLRRYKYKISNFRTCEETLEGKLLYSKPTLPNDKVADEEITEFFEKLVFAVGQPNEVELGEIITKEIGEDSKFNLLNADLVAYSFQGKMLEWFKEKRSEKGKEGIWLNAESGKEFFDLMERQVSSLISVGLNLPYSERLQAYGITFDVKNLFNKLKTFLSKENNIFYIITPENTILSAINIDSALAKLKNQEEFAQYNQEDSYIFMRLNILLRPKTKKHVMDAFKSKNNHNLLIIDCESEALENQIQEIEELYNYLNEVIRSNKNKKIIFINTKDNAVLLKKVTNSTTYKSEVDNSGFNDLTKESQQKLLERQIIFQGQKISLNKLIEESDESSKQIIDVNTLVHLITGEEIEIGSKPPGTSDLKGAYSEVFEEIELTTFVDKLLSQKSNDVYIISGIPGSNKESELIKSINGNMEESKLNDLRRKIGVFNQQNMKTAIDPRIQVADDQFKEKDFKQICHNNPERKIYWIILKNENDKSVFMLAQIYNPAFYLDGQRFNNEVVIEKDVKEQLGSCTLSEIFIIGVKGKSEVTRWLQFTNIQEQRHFEKNCQNNKIKFVTSQHNLEVYFQKEIKQIKAKTFNLLKFVRGQLIWCKTYGSLENLSKYRRKCYRNTKPVIGEDDLIKEIKDKKVSIIAGDPGMGKSTTLIKLYGLKYELQTGIEESITKSHWVIRINLKDHLECIRNTYFSNSQLETEMVRKITDFLSQVDKNLSDDFARNLLGMALKTQHFTKPLLLGFDGFDEVLDKTDRDKIISLLTLLKNTTEAKCWITTRLHYEETLENALSTFAIELDPMDDLTTKKFIKKYLRNCLSLMLSQSEFKEIFDNSDEVVENSRVQEYTDAFLRKMREVFKGDVSEFIGTPLQLYLMLEGSTGHFKEWVRDDNLHSPDFSYLGNDIWEIYENFIDRKYKIYFKKTGVAAALRQEQDKETFDGYHNDLAKSLIFKLKPKENLKKFKDIALSAGVIKSDGGDIDFIHPTFREYFTAKVLIHWIGKWKEENLSVFRQVKKKQEYVLKEILLKPDYKVIRAFLNAKLFAEKMTNILLPEEYYDKGLLFQTARENNVGIASFVLDNFKDANVNVRDKDGKTVLFRATKFGNLEMVKFLVSKGANVNAINKDGNTVLHIAAKSGHLEMVKFLVTKSANVNAINMDGNTVLHMPTEFGNLEIVVFLVTKGTDVDAIKRNDITLLQMAVFSKNWDIVQFLVANGVNIVATYKNGDTILHRAAKSGNLEMVVFLMDAGANINATNKLGYTVLHRAIESGNLEMLEFLVTKGVNVDSTEKGGLMLLPYAVLYRNWNAIPFLVAKGANVNATDKYGNTVVHYTARYGKWDILQFLVAKGANIDARNNCGITVLHWAAESGNLENVEFLVAQGANVNATDKDGDTVLHYAAINRNWNIVQCLVIRGANVDAMDKYRKTVLHSVAKSGNLDMVEFLVAKGANVNATDKDGNSVLQTAAFNDKWKVVQFLVSEIGYVNATNKNYYTSLHDAAKSCNLETLKALVPIGSNVDARNKDDKTDFHKCCRIC</sequence>
<evidence type="ECO:0000256" key="4">
    <source>
        <dbReference type="SAM" id="Coils"/>
    </source>
</evidence>
<dbReference type="EMBL" id="JBDJPC010000008">
    <property type="protein sequence ID" value="KAL1492870.1"/>
    <property type="molecule type" value="Genomic_DNA"/>
</dbReference>
<dbReference type="InterPro" id="IPR036770">
    <property type="entry name" value="Ankyrin_rpt-contain_sf"/>
</dbReference>
<evidence type="ECO:0000256" key="1">
    <source>
        <dbReference type="ARBA" id="ARBA00022737"/>
    </source>
</evidence>
<evidence type="ECO:0000256" key="2">
    <source>
        <dbReference type="ARBA" id="ARBA00023043"/>
    </source>
</evidence>
<dbReference type="Pfam" id="PF00023">
    <property type="entry name" value="Ank"/>
    <property type="match status" value="1"/>
</dbReference>
<dbReference type="Pfam" id="PF13637">
    <property type="entry name" value="Ank_4"/>
    <property type="match status" value="2"/>
</dbReference>
<keyword evidence="1" id="KW-0677">Repeat</keyword>
<feature type="repeat" description="ANK" evidence="3">
    <location>
        <begin position="1818"/>
        <end position="1850"/>
    </location>
</feature>
<feature type="repeat" description="ANK" evidence="3">
    <location>
        <begin position="1719"/>
        <end position="1751"/>
    </location>
</feature>
<feature type="coiled-coil region" evidence="4">
    <location>
        <begin position="245"/>
        <end position="272"/>
    </location>
</feature>
<name>A0ABD1EE11_HYPHA</name>
<feature type="repeat" description="ANK" evidence="3">
    <location>
        <begin position="1653"/>
        <end position="1685"/>
    </location>
</feature>
<reference evidence="5 6" key="1">
    <citation type="submission" date="2024-05" db="EMBL/GenBank/DDBJ databases">
        <title>Genetic variation in Jamaican populations of the coffee berry borer (Hypothenemus hampei).</title>
        <authorList>
            <person name="Errbii M."/>
            <person name="Myrie A."/>
        </authorList>
    </citation>
    <scope>NUCLEOTIDE SEQUENCE [LARGE SCALE GENOMIC DNA]</scope>
    <source>
        <strain evidence="5">JA-Hopewell-2020-01-JO</strain>
        <tissue evidence="5">Whole body</tissue>
    </source>
</reference>
<dbReference type="SUPFAM" id="SSF52540">
    <property type="entry name" value="P-loop containing nucleoside triphosphate hydrolases"/>
    <property type="match status" value="1"/>
</dbReference>